<evidence type="ECO:0000256" key="1">
    <source>
        <dbReference type="SAM" id="MobiDB-lite"/>
    </source>
</evidence>
<dbReference type="Proteomes" id="UP001521116">
    <property type="component" value="Unassembled WGS sequence"/>
</dbReference>
<feature type="compositionally biased region" description="Basic and acidic residues" evidence="1">
    <location>
        <begin position="77"/>
        <end position="106"/>
    </location>
</feature>
<gene>
    <name evidence="2" type="ORF">SLS56_003319</name>
</gene>
<proteinExistence type="predicted"/>
<feature type="region of interest" description="Disordered" evidence="1">
    <location>
        <begin position="74"/>
        <end position="131"/>
    </location>
</feature>
<comment type="caution">
    <text evidence="2">The sequence shown here is derived from an EMBL/GenBank/DDBJ whole genome shotgun (WGS) entry which is preliminary data.</text>
</comment>
<organism evidence="2 3">
    <name type="scientific">Neofusicoccum ribis</name>
    <dbReference type="NCBI Taxonomy" id="45134"/>
    <lineage>
        <taxon>Eukaryota</taxon>
        <taxon>Fungi</taxon>
        <taxon>Dikarya</taxon>
        <taxon>Ascomycota</taxon>
        <taxon>Pezizomycotina</taxon>
        <taxon>Dothideomycetes</taxon>
        <taxon>Dothideomycetes incertae sedis</taxon>
        <taxon>Botryosphaeriales</taxon>
        <taxon>Botryosphaeriaceae</taxon>
        <taxon>Neofusicoccum</taxon>
    </lineage>
</organism>
<feature type="compositionally biased region" description="Basic residues" evidence="1">
    <location>
        <begin position="107"/>
        <end position="117"/>
    </location>
</feature>
<accession>A0ABR3SZT3</accession>
<sequence length="207" mass="23927">MFDFLFAKPADQQPHLVEEGPYTWAEISGILNRPGTVPAMLDLRTQHPPPLGAYYLPKRLREPRYFIRWRAATPTARRREEEQQQQRGKGDPGAGGEKKGRLERMGTKKRARRRIRKERKEGEGEEEEVFDEKAALRAQEDLADVVREEEVYGEKAALFAQFAALPERVPSKLRRQGSLARAGERLPAWMRPPSKPRREFTVVRGQR</sequence>
<evidence type="ECO:0000313" key="3">
    <source>
        <dbReference type="Proteomes" id="UP001521116"/>
    </source>
</evidence>
<dbReference type="EMBL" id="JAJVDC020000026">
    <property type="protein sequence ID" value="KAL1632829.1"/>
    <property type="molecule type" value="Genomic_DNA"/>
</dbReference>
<keyword evidence="3" id="KW-1185">Reference proteome</keyword>
<protein>
    <submittedName>
        <fullName evidence="2">Uncharacterized protein</fullName>
    </submittedName>
</protein>
<feature type="region of interest" description="Disordered" evidence="1">
    <location>
        <begin position="175"/>
        <end position="207"/>
    </location>
</feature>
<evidence type="ECO:0000313" key="2">
    <source>
        <dbReference type="EMBL" id="KAL1632829.1"/>
    </source>
</evidence>
<reference evidence="2 3" key="1">
    <citation type="submission" date="2024-02" db="EMBL/GenBank/DDBJ databases">
        <title>De novo assembly and annotation of 12 fungi associated with fruit tree decline syndrome in Ontario, Canada.</title>
        <authorList>
            <person name="Sulman M."/>
            <person name="Ellouze W."/>
            <person name="Ilyukhin E."/>
        </authorList>
    </citation>
    <scope>NUCLEOTIDE SEQUENCE [LARGE SCALE GENOMIC DNA]</scope>
    <source>
        <strain evidence="2 3">M1-105</strain>
    </source>
</reference>
<name>A0ABR3SZT3_9PEZI</name>